<dbReference type="NCBIfam" id="TIGR01444">
    <property type="entry name" value="fkbM_fam"/>
    <property type="match status" value="1"/>
</dbReference>
<keyword evidence="2" id="KW-0489">Methyltransferase</keyword>
<evidence type="ECO:0000313" key="3">
    <source>
        <dbReference type="Proteomes" id="UP000694501"/>
    </source>
</evidence>
<protein>
    <submittedName>
        <fullName evidence="2">FkbM family methyltransferase</fullName>
    </submittedName>
</protein>
<dbReference type="Gene3D" id="3.40.50.150">
    <property type="entry name" value="Vaccinia Virus protein VP39"/>
    <property type="match status" value="1"/>
</dbReference>
<gene>
    <name evidence="2" type="ORF">JGS22_002525</name>
</gene>
<dbReference type="InterPro" id="IPR006342">
    <property type="entry name" value="FkbM_mtfrase"/>
</dbReference>
<dbReference type="Proteomes" id="UP000694501">
    <property type="component" value="Unassembled WGS sequence"/>
</dbReference>
<dbReference type="InterPro" id="IPR029063">
    <property type="entry name" value="SAM-dependent_MTases_sf"/>
</dbReference>
<evidence type="ECO:0000259" key="1">
    <source>
        <dbReference type="Pfam" id="PF05050"/>
    </source>
</evidence>
<dbReference type="PANTHER" id="PTHR34203:SF15">
    <property type="entry name" value="SLL1173 PROTEIN"/>
    <property type="match status" value="1"/>
</dbReference>
<keyword evidence="2" id="KW-0808">Transferase</keyword>
<dbReference type="PANTHER" id="PTHR34203">
    <property type="entry name" value="METHYLTRANSFERASE, FKBM FAMILY PROTEIN"/>
    <property type="match status" value="1"/>
</dbReference>
<organism evidence="2 3">
    <name type="scientific">Streptomyces tardus</name>
    <dbReference type="NCBI Taxonomy" id="2780544"/>
    <lineage>
        <taxon>Bacteria</taxon>
        <taxon>Bacillati</taxon>
        <taxon>Actinomycetota</taxon>
        <taxon>Actinomycetes</taxon>
        <taxon>Kitasatosporales</taxon>
        <taxon>Streptomycetaceae</taxon>
        <taxon>Streptomyces</taxon>
    </lineage>
</organism>
<dbReference type="GO" id="GO:0008168">
    <property type="term" value="F:methyltransferase activity"/>
    <property type="evidence" value="ECO:0007669"/>
    <property type="project" value="UniProtKB-KW"/>
</dbReference>
<dbReference type="EMBL" id="JAELVF020000001">
    <property type="protein sequence ID" value="MBU7596541.1"/>
    <property type="molecule type" value="Genomic_DNA"/>
</dbReference>
<sequence length="259" mass="28441">MTLAAKIGPRLPPGVVARAAGLMYPRFEPEMRRLADFCPRGGTAVDIGGWYGPWTRRLARRVDRVVTVEPVPHLARALRATCPANVDVVQAAAAETPGSATLHLPAGGRGDQGISSLVRRGEVHSTTLEVPTVSVDALEPRDVRVLKVDVDGSELAVLRGARETVSKWRPALFVELEVRIQPLEPVLELMAEHGYDAWVLPDRDWLPLGAFNLADHQERVGHVAEHGLLRRSLVPRPRYVNSVLFLPEGRVPGREQDRG</sequence>
<evidence type="ECO:0000313" key="2">
    <source>
        <dbReference type="EMBL" id="MBU7596541.1"/>
    </source>
</evidence>
<dbReference type="SUPFAM" id="SSF53335">
    <property type="entry name" value="S-adenosyl-L-methionine-dependent methyltransferases"/>
    <property type="match status" value="1"/>
</dbReference>
<dbReference type="Pfam" id="PF05050">
    <property type="entry name" value="Methyltransf_21"/>
    <property type="match status" value="1"/>
</dbReference>
<comment type="caution">
    <text evidence="2">The sequence shown here is derived from an EMBL/GenBank/DDBJ whole genome shotgun (WGS) entry which is preliminary data.</text>
</comment>
<reference evidence="2" key="1">
    <citation type="submission" date="2021-06" db="EMBL/GenBank/DDBJ databases">
        <title>Sequencing of actinobacteria type strains.</title>
        <authorList>
            <person name="Nguyen G.-S."/>
            <person name="Wentzel A."/>
        </authorList>
    </citation>
    <scope>NUCLEOTIDE SEQUENCE</scope>
    <source>
        <strain evidence="2">P38-E01</strain>
    </source>
</reference>
<proteinExistence type="predicted"/>
<dbReference type="InterPro" id="IPR052514">
    <property type="entry name" value="SAM-dependent_MTase"/>
</dbReference>
<dbReference type="RefSeq" id="WP_211043685.1">
    <property type="nucleotide sequence ID" value="NZ_JAELVF020000001.1"/>
</dbReference>
<dbReference type="AlphaFoldDB" id="A0A949N6K9"/>
<accession>A0A949N6K9</accession>
<keyword evidence="3" id="KW-1185">Reference proteome</keyword>
<name>A0A949N6K9_9ACTN</name>
<feature type="domain" description="Methyltransferase FkbM" evidence="1">
    <location>
        <begin position="57"/>
        <end position="196"/>
    </location>
</feature>
<dbReference type="GO" id="GO:0032259">
    <property type="term" value="P:methylation"/>
    <property type="evidence" value="ECO:0007669"/>
    <property type="project" value="UniProtKB-KW"/>
</dbReference>